<feature type="compositionally biased region" description="Low complexity" evidence="2">
    <location>
        <begin position="328"/>
        <end position="355"/>
    </location>
</feature>
<dbReference type="InterPro" id="IPR050373">
    <property type="entry name" value="Fibrinogen_C-term_domain"/>
</dbReference>
<keyword evidence="5" id="KW-1185">Reference proteome</keyword>
<dbReference type="PROSITE" id="PS00514">
    <property type="entry name" value="FIBRINOGEN_C_1"/>
    <property type="match status" value="1"/>
</dbReference>
<keyword evidence="1" id="KW-1015">Disulfide bond</keyword>
<evidence type="ECO:0000313" key="5">
    <source>
        <dbReference type="Proteomes" id="UP001174136"/>
    </source>
</evidence>
<evidence type="ECO:0000256" key="1">
    <source>
        <dbReference type="ARBA" id="ARBA00023157"/>
    </source>
</evidence>
<dbReference type="PROSITE" id="PS51406">
    <property type="entry name" value="FIBRINOGEN_C_2"/>
    <property type="match status" value="1"/>
</dbReference>
<evidence type="ECO:0000259" key="3">
    <source>
        <dbReference type="PROSITE" id="PS51406"/>
    </source>
</evidence>
<feature type="domain" description="Fibrinogen C-terminal" evidence="3">
    <location>
        <begin position="475"/>
        <end position="707"/>
    </location>
</feature>
<dbReference type="PANTHER" id="PTHR19143:SF189">
    <property type="entry name" value="FIBROLEUKIN"/>
    <property type="match status" value="1"/>
</dbReference>
<dbReference type="InterPro" id="IPR020837">
    <property type="entry name" value="Fibrinogen_CS"/>
</dbReference>
<dbReference type="EMBL" id="JAOPHQ010006549">
    <property type="protein sequence ID" value="KAK0131343.1"/>
    <property type="molecule type" value="Genomic_DNA"/>
</dbReference>
<dbReference type="CDD" id="cd00087">
    <property type="entry name" value="FReD"/>
    <property type="match status" value="1"/>
</dbReference>
<feature type="compositionally biased region" description="Low complexity" evidence="2">
    <location>
        <begin position="216"/>
        <end position="227"/>
    </location>
</feature>
<dbReference type="InterPro" id="IPR036056">
    <property type="entry name" value="Fibrinogen-like_C"/>
</dbReference>
<proteinExistence type="predicted"/>
<feature type="compositionally biased region" description="Basic and acidic residues" evidence="2">
    <location>
        <begin position="362"/>
        <end position="372"/>
    </location>
</feature>
<evidence type="ECO:0000313" key="4">
    <source>
        <dbReference type="EMBL" id="KAK0131343.1"/>
    </source>
</evidence>
<dbReference type="SUPFAM" id="SSF56496">
    <property type="entry name" value="Fibrinogen C-terminal domain-like"/>
    <property type="match status" value="1"/>
</dbReference>
<reference evidence="4" key="1">
    <citation type="journal article" date="2023" name="Front. Mar. Sci.">
        <title>A new Merluccius polli reference genome to investigate the effects of global change in West African waters.</title>
        <authorList>
            <person name="Mateo J.L."/>
            <person name="Blanco-Fernandez C."/>
            <person name="Garcia-Vazquez E."/>
            <person name="Machado-Schiaffino G."/>
        </authorList>
    </citation>
    <scope>NUCLEOTIDE SEQUENCE</scope>
    <source>
        <strain evidence="4">C29</strain>
        <tissue evidence="4">Fin</tissue>
    </source>
</reference>
<feature type="region of interest" description="Disordered" evidence="2">
    <location>
        <begin position="213"/>
        <end position="253"/>
    </location>
</feature>
<organism evidence="4 5">
    <name type="scientific">Merluccius polli</name>
    <name type="common">Benguela hake</name>
    <name type="synonym">Merluccius cadenati</name>
    <dbReference type="NCBI Taxonomy" id="89951"/>
    <lineage>
        <taxon>Eukaryota</taxon>
        <taxon>Metazoa</taxon>
        <taxon>Chordata</taxon>
        <taxon>Craniata</taxon>
        <taxon>Vertebrata</taxon>
        <taxon>Euteleostomi</taxon>
        <taxon>Actinopterygii</taxon>
        <taxon>Neopterygii</taxon>
        <taxon>Teleostei</taxon>
        <taxon>Neoteleostei</taxon>
        <taxon>Acanthomorphata</taxon>
        <taxon>Zeiogadaria</taxon>
        <taxon>Gadariae</taxon>
        <taxon>Gadiformes</taxon>
        <taxon>Gadoidei</taxon>
        <taxon>Merlucciidae</taxon>
        <taxon>Merluccius</taxon>
    </lineage>
</organism>
<feature type="compositionally biased region" description="Gly residues" evidence="2">
    <location>
        <begin position="302"/>
        <end position="314"/>
    </location>
</feature>
<dbReference type="PANTHER" id="PTHR19143">
    <property type="entry name" value="FIBRINOGEN/TENASCIN/ANGIOPOEITIN"/>
    <property type="match status" value="1"/>
</dbReference>
<dbReference type="AlphaFoldDB" id="A0AA47NN31"/>
<dbReference type="Pfam" id="PF00147">
    <property type="entry name" value="Fibrinogen_C"/>
    <property type="match status" value="1"/>
</dbReference>
<dbReference type="InterPro" id="IPR014716">
    <property type="entry name" value="Fibrinogen_a/b/g_C_1"/>
</dbReference>
<dbReference type="SMART" id="SM00186">
    <property type="entry name" value="FBG"/>
    <property type="match status" value="1"/>
</dbReference>
<dbReference type="GO" id="GO:0005615">
    <property type="term" value="C:extracellular space"/>
    <property type="evidence" value="ECO:0007669"/>
    <property type="project" value="TreeGrafter"/>
</dbReference>
<dbReference type="InterPro" id="IPR002181">
    <property type="entry name" value="Fibrinogen_a/b/g_C_dom"/>
</dbReference>
<sequence length="710" mass="78864">MMQNTFALRRQTIVMSSPPVKELMDRWPALHMQSERSLHYKKCGIPFHRDSYMHKPKSRDFLSRQDEAVKALPVLGHLQHIVRLQELPSQPTALRLLLPPHRRGGRVCDLLLLCLFLLRLQLLQHGPGPLGLLVEPQLRRLGTGRRADRIALDEQYGNANGLDNTVHLLEAGQMRSVSLSGCVGLLFAAATVATVAPAPDAPVHAYKRWDTNELQTPPSAAPTATVAAGGGEEGGSCSMRLRPSGQCSGPGDEDGGCPYKLTLPPLTIQLPKEFRMLERTVKELQSLKQTVRQMQSRCLKCQGGGGGSGAGGGVSSPPSGTTGGFGGQEELQQQQQEQQQQQQQQQQSDQGCPGSDPQELPESSREEMREGCADGTTGAGAGGSGAAGHGSTAGKVPAQTSSNMIEMQVKLKKMSTSLRNARNQISVLHGRLEGLNLLNMDNVQAMVDRKVENITGMVNKLCSTCTAQRVLQGTPQFILAPRDCSEYVLEERKNGVYRVTPDIRNGTFEVFCDMESYGSGWTVIQQRVNGSVSFNRTWLEYKKGFGNLRGEFWLGNDHIHLLTKAKDMILRIELEDFEGVREYAKYDQFYVANEFLRYRLSVSGYSGTAGNAISFNKHFDHDQKFFTTPDRDNDQYPSGNCGAYYSSGWWFDACMSANLNGKYYHKRYKGVRNGIFWGTWHNMSTEYYPTNYRQAFKTVKMMIRPKNYAP</sequence>
<feature type="compositionally biased region" description="Gly residues" evidence="2">
    <location>
        <begin position="377"/>
        <end position="388"/>
    </location>
</feature>
<dbReference type="Gene3D" id="3.90.215.10">
    <property type="entry name" value="Gamma Fibrinogen, chain A, domain 1"/>
    <property type="match status" value="1"/>
</dbReference>
<evidence type="ECO:0000256" key="2">
    <source>
        <dbReference type="SAM" id="MobiDB-lite"/>
    </source>
</evidence>
<feature type="region of interest" description="Disordered" evidence="2">
    <location>
        <begin position="302"/>
        <end position="400"/>
    </location>
</feature>
<accession>A0AA47NN31</accession>
<protein>
    <submittedName>
        <fullName evidence="4">Fibroleukin</fullName>
    </submittedName>
</protein>
<gene>
    <name evidence="4" type="primary">FGL2_2</name>
    <name evidence="4" type="ORF">N1851_033954</name>
</gene>
<comment type="caution">
    <text evidence="4">The sequence shown here is derived from an EMBL/GenBank/DDBJ whole genome shotgun (WGS) entry which is preliminary data.</text>
</comment>
<name>A0AA47NN31_MERPO</name>
<dbReference type="Proteomes" id="UP001174136">
    <property type="component" value="Unassembled WGS sequence"/>
</dbReference>